<evidence type="ECO:0000259" key="8">
    <source>
        <dbReference type="Pfam" id="PF08263"/>
    </source>
</evidence>
<evidence type="ECO:0000256" key="7">
    <source>
        <dbReference type="SAM" id="Phobius"/>
    </source>
</evidence>
<dbReference type="Proteomes" id="UP000694864">
    <property type="component" value="Chromosome 15"/>
</dbReference>
<evidence type="ECO:0000256" key="2">
    <source>
        <dbReference type="ARBA" id="ARBA00022692"/>
    </source>
</evidence>
<sequence length="889" mass="99745">MKGFGNSTIIIPISLCFIFLIFIYHFEDVLATPPRHLCRPEQRDALLAFKNEFHFGKLHYYCELQRFDSHPKTKSWGNNSDCCSWKGITCNAQSREVVGLDLRCSGLHGRFHSNSSLQNLPFLTTLDLSFNDFYGQVPSSVGNFSHLITLRLQGNKFSGRIPSSIGNLFHLTSLYLPNNHFTGRIPTWIGNLSQLTELGLWRNNLVGEIPSSIGNLPQLTILAFWGNNLVGEIPSSIGNLSQLTDLSISRNDLVGEIPSSFGNLSKLTYFEASLNAFTGTIPFHLFTIPSLISIILSDNQLNGTLEFGNTSSPSNLESLSLGNNNFKGPIPRSISKFVNLKSLDLSPFDTQGRPVDFSIFSPLKSLQYLYLSYLNTTTTIDLYDILSYSKKLSILSLSGNHVSTTNKSSVSNPPSQQIYALYLSGCGITEFPELLRTLHGIEYLDISNNKIKGQVPAWLWTLSNMWYVNLSNNTFISFQTSKKKQGLSSVRKPLLRYLLGSNNNFTGKIPSFICELRSLETLDLSENNFKGSIPYCLGNLKSNLSHLNLRQNNLGGSLPKHIFESLRSLDVGHNQLVGKLPRSLNRFSTLEVLNVESNKINDTFPFWLGSLRKLRVLVLRSNAFHGPIHQASFPQLRIIDISHNHFDGTLPSNYFSKWTAMSSLGKNEVGSNKMYMGDTYYQDSMVLMNKGVEMELVRILKIYTAIDFSGNKFEGEIPKSIGLMKELLVLNFANNVFTGSIPSSMGNLKALESLDVSQNKLSGEIPQELGELSFLAYMNFSHNKLTGLVPGGTQFRTQNCSSFEDNMGLFGPSFDEVCRDIHTPPSHQQYETKEEDEEVISWIAAAIGFIPGISFGFTIGYILLSYKPKWWFMNPFGRNKRRWRSTPTH</sequence>
<dbReference type="InterPro" id="IPR055414">
    <property type="entry name" value="LRR_R13L4/SHOC2-like"/>
</dbReference>
<keyword evidence="4" id="KW-0677">Repeat</keyword>
<keyword evidence="10" id="KW-1185">Reference proteome</keyword>
<protein>
    <submittedName>
        <fullName evidence="11">Receptor-like protein 12</fullName>
    </submittedName>
</protein>
<dbReference type="RefSeq" id="XP_019092174.1">
    <property type="nucleotide sequence ID" value="XM_019236629.1"/>
</dbReference>
<feature type="transmembrane region" description="Helical" evidence="7">
    <location>
        <begin position="7"/>
        <end position="26"/>
    </location>
</feature>
<dbReference type="Pfam" id="PF08263">
    <property type="entry name" value="LRRNT_2"/>
    <property type="match status" value="1"/>
</dbReference>
<dbReference type="Pfam" id="PF00560">
    <property type="entry name" value="LRR_1"/>
    <property type="match status" value="7"/>
</dbReference>
<dbReference type="PANTHER" id="PTHR48065">
    <property type="entry name" value="OS10G0469600 PROTEIN"/>
    <property type="match status" value="1"/>
</dbReference>
<dbReference type="InterPro" id="IPR032675">
    <property type="entry name" value="LRR_dom_sf"/>
</dbReference>
<feature type="transmembrane region" description="Helical" evidence="7">
    <location>
        <begin position="839"/>
        <end position="864"/>
    </location>
</feature>
<proteinExistence type="predicted"/>
<dbReference type="PANTHER" id="PTHR48065:SF11">
    <property type="entry name" value="OS11G0213300 PROTEIN"/>
    <property type="match status" value="1"/>
</dbReference>
<evidence type="ECO:0000256" key="1">
    <source>
        <dbReference type="ARBA" id="ARBA00022614"/>
    </source>
</evidence>
<dbReference type="Gene3D" id="3.80.10.10">
    <property type="entry name" value="Ribonuclease Inhibitor"/>
    <property type="match status" value="3"/>
</dbReference>
<evidence type="ECO:0000256" key="6">
    <source>
        <dbReference type="ARBA" id="ARBA00023136"/>
    </source>
</evidence>
<name>A0ABM1QZI6_CAMSA</name>
<dbReference type="Pfam" id="PF13855">
    <property type="entry name" value="LRR_8"/>
    <property type="match status" value="1"/>
</dbReference>
<feature type="domain" description="Disease resistance R13L4/SHOC-2-like LRR" evidence="9">
    <location>
        <begin position="164"/>
        <end position="376"/>
    </location>
</feature>
<evidence type="ECO:0000259" key="9">
    <source>
        <dbReference type="Pfam" id="PF23598"/>
    </source>
</evidence>
<dbReference type="InterPro" id="IPR013210">
    <property type="entry name" value="LRR_N_plant-typ"/>
</dbReference>
<dbReference type="SMART" id="SM00369">
    <property type="entry name" value="LRR_TYP"/>
    <property type="match status" value="8"/>
</dbReference>
<dbReference type="InterPro" id="IPR001611">
    <property type="entry name" value="Leu-rich_rpt"/>
</dbReference>
<dbReference type="GeneID" id="104745296"/>
<dbReference type="SUPFAM" id="SSF52058">
    <property type="entry name" value="L domain-like"/>
    <property type="match status" value="3"/>
</dbReference>
<keyword evidence="3" id="KW-0732">Signal</keyword>
<reference evidence="11" key="2">
    <citation type="submission" date="2025-08" db="UniProtKB">
        <authorList>
            <consortium name="RefSeq"/>
        </authorList>
    </citation>
    <scope>IDENTIFICATION</scope>
    <source>
        <tissue evidence="11">Leaf</tissue>
    </source>
</reference>
<keyword evidence="5 7" id="KW-1133">Transmembrane helix</keyword>
<keyword evidence="1" id="KW-0433">Leucine-rich repeat</keyword>
<dbReference type="InterPro" id="IPR003591">
    <property type="entry name" value="Leu-rich_rpt_typical-subtyp"/>
</dbReference>
<evidence type="ECO:0000256" key="3">
    <source>
        <dbReference type="ARBA" id="ARBA00022729"/>
    </source>
</evidence>
<organism evidence="10 11">
    <name type="scientific">Camelina sativa</name>
    <name type="common">False flax</name>
    <name type="synonym">Myagrum sativum</name>
    <dbReference type="NCBI Taxonomy" id="90675"/>
    <lineage>
        <taxon>Eukaryota</taxon>
        <taxon>Viridiplantae</taxon>
        <taxon>Streptophyta</taxon>
        <taxon>Embryophyta</taxon>
        <taxon>Tracheophyta</taxon>
        <taxon>Spermatophyta</taxon>
        <taxon>Magnoliopsida</taxon>
        <taxon>eudicotyledons</taxon>
        <taxon>Gunneridae</taxon>
        <taxon>Pentapetalae</taxon>
        <taxon>rosids</taxon>
        <taxon>malvids</taxon>
        <taxon>Brassicales</taxon>
        <taxon>Brassicaceae</taxon>
        <taxon>Camelineae</taxon>
        <taxon>Camelina</taxon>
    </lineage>
</organism>
<keyword evidence="6 7" id="KW-0472">Membrane</keyword>
<keyword evidence="2 7" id="KW-0812">Transmembrane</keyword>
<gene>
    <name evidence="11" type="primary">LOC104745296</name>
</gene>
<reference evidence="10" key="1">
    <citation type="journal article" date="2014" name="Nat. Commun.">
        <title>The emerging biofuel crop Camelina sativa retains a highly undifferentiated hexaploid genome structure.</title>
        <authorList>
            <person name="Kagale S."/>
            <person name="Koh C."/>
            <person name="Nixon J."/>
            <person name="Bollina V."/>
            <person name="Clarke W.E."/>
            <person name="Tuteja R."/>
            <person name="Spillane C."/>
            <person name="Robinson S.J."/>
            <person name="Links M.G."/>
            <person name="Clarke C."/>
            <person name="Higgins E.E."/>
            <person name="Huebert T."/>
            <person name="Sharpe A.G."/>
            <person name="Parkin I.A."/>
        </authorList>
    </citation>
    <scope>NUCLEOTIDE SEQUENCE [LARGE SCALE GENOMIC DNA]</scope>
    <source>
        <strain evidence="10">cv. DH55</strain>
    </source>
</reference>
<dbReference type="Pfam" id="PF23598">
    <property type="entry name" value="LRR_14"/>
    <property type="match status" value="1"/>
</dbReference>
<accession>A0ABM1QZI6</accession>
<evidence type="ECO:0000256" key="4">
    <source>
        <dbReference type="ARBA" id="ARBA00022737"/>
    </source>
</evidence>
<evidence type="ECO:0000256" key="5">
    <source>
        <dbReference type="ARBA" id="ARBA00022989"/>
    </source>
</evidence>
<evidence type="ECO:0000313" key="10">
    <source>
        <dbReference type="Proteomes" id="UP000694864"/>
    </source>
</evidence>
<feature type="domain" description="Leucine-rich repeat-containing N-terminal plant-type" evidence="8">
    <location>
        <begin position="40"/>
        <end position="91"/>
    </location>
</feature>
<evidence type="ECO:0000313" key="11">
    <source>
        <dbReference type="RefSeq" id="XP_019092174.1"/>
    </source>
</evidence>